<proteinExistence type="predicted"/>
<dbReference type="KEGG" id="pbl:PAAG_06258"/>
<dbReference type="GeneID" id="9095239"/>
<dbReference type="Proteomes" id="UP000002059">
    <property type="component" value="Partially assembled WGS sequence"/>
</dbReference>
<feature type="compositionally biased region" description="Polar residues" evidence="1">
    <location>
        <begin position="10"/>
        <end position="27"/>
    </location>
</feature>
<evidence type="ECO:0000313" key="2">
    <source>
        <dbReference type="EMBL" id="EEH35211.2"/>
    </source>
</evidence>
<evidence type="ECO:0000256" key="1">
    <source>
        <dbReference type="SAM" id="MobiDB-lite"/>
    </source>
</evidence>
<name>C1H5R3_PARBA</name>
<dbReference type="AlphaFoldDB" id="C1H5R3"/>
<dbReference type="RefSeq" id="XP_015700063.1">
    <property type="nucleotide sequence ID" value="XM_015845837.1"/>
</dbReference>
<gene>
    <name evidence="2" type="ORF">PAAG_06258</name>
</gene>
<dbReference type="OrthoDB" id="10468529at2759"/>
<reference evidence="2 3" key="1">
    <citation type="journal article" date="2011" name="PLoS Genet.">
        <title>Comparative genomic analysis of human fungal pathogens causing paracoccidioidomycosis.</title>
        <authorList>
            <person name="Desjardins C.A."/>
            <person name="Champion M.D."/>
            <person name="Holder J.W."/>
            <person name="Muszewska A."/>
            <person name="Goldberg J."/>
            <person name="Bailao A.M."/>
            <person name="Brigido M.M."/>
            <person name="Ferreira M.E."/>
            <person name="Garcia A.M."/>
            <person name="Grynberg M."/>
            <person name="Gujja S."/>
            <person name="Heiman D.I."/>
            <person name="Henn M.R."/>
            <person name="Kodira C.D."/>
            <person name="Leon-Narvaez H."/>
            <person name="Longo L.V."/>
            <person name="Ma L.J."/>
            <person name="Malavazi I."/>
            <person name="Matsuo A.L."/>
            <person name="Morais F.V."/>
            <person name="Pereira M."/>
            <person name="Rodriguez-Brito S."/>
            <person name="Sakthikumar S."/>
            <person name="Salem-Izacc S.M."/>
            <person name="Sykes S.M."/>
            <person name="Teixeira M.M."/>
            <person name="Vallejo M.C."/>
            <person name="Walter M.E."/>
            <person name="Yandava C."/>
            <person name="Young S."/>
            <person name="Zeng Q."/>
            <person name="Zucker J."/>
            <person name="Felipe M.S."/>
            <person name="Goldman G.H."/>
            <person name="Haas B.J."/>
            <person name="McEwen J.G."/>
            <person name="Nino-Vega G."/>
            <person name="Puccia R."/>
            <person name="San-Blas G."/>
            <person name="Soares C.M."/>
            <person name="Birren B.W."/>
            <person name="Cuomo C.A."/>
        </authorList>
    </citation>
    <scope>NUCLEOTIDE SEQUENCE [LARGE SCALE GENOMIC DNA]</scope>
    <source>
        <strain evidence="3">ATCC MYA-826 / Pb01</strain>
    </source>
</reference>
<organism evidence="2 3">
    <name type="scientific">Paracoccidioides lutzii (strain ATCC MYA-826 / Pb01)</name>
    <name type="common">Paracoccidioides brasiliensis</name>
    <dbReference type="NCBI Taxonomy" id="502779"/>
    <lineage>
        <taxon>Eukaryota</taxon>
        <taxon>Fungi</taxon>
        <taxon>Dikarya</taxon>
        <taxon>Ascomycota</taxon>
        <taxon>Pezizomycotina</taxon>
        <taxon>Eurotiomycetes</taxon>
        <taxon>Eurotiomycetidae</taxon>
        <taxon>Onygenales</taxon>
        <taxon>Ajellomycetaceae</taxon>
        <taxon>Paracoccidioides</taxon>
    </lineage>
</organism>
<evidence type="ECO:0000313" key="3">
    <source>
        <dbReference type="Proteomes" id="UP000002059"/>
    </source>
</evidence>
<dbReference type="VEuPathDB" id="FungiDB:PAAG_06258"/>
<sequence>MSVLHLPRITCTNQADWNKPQKYQQSDNCDERAAPNEKSSSSSSTPSHQVAGLKEKNC</sequence>
<keyword evidence="3" id="KW-1185">Reference proteome</keyword>
<feature type="region of interest" description="Disordered" evidence="1">
    <location>
        <begin position="1"/>
        <end position="58"/>
    </location>
</feature>
<dbReference type="EMBL" id="KN294008">
    <property type="protein sequence ID" value="EEH35211.2"/>
    <property type="molecule type" value="Genomic_DNA"/>
</dbReference>
<protein>
    <submittedName>
        <fullName evidence="2">Uncharacterized protein</fullName>
    </submittedName>
</protein>
<accession>C1H5R3</accession>
<dbReference type="eggNOG" id="ENOG502RR2S">
    <property type="taxonomic scope" value="Eukaryota"/>
</dbReference>
<dbReference type="HOGENOM" id="CLU_2979703_0_0_1"/>